<dbReference type="RefSeq" id="WP_247213150.1">
    <property type="nucleotide sequence ID" value="NZ_JAINVB010000001.1"/>
</dbReference>
<dbReference type="GO" id="GO:0003824">
    <property type="term" value="F:catalytic activity"/>
    <property type="evidence" value="ECO:0007669"/>
    <property type="project" value="InterPro"/>
</dbReference>
<dbReference type="CDD" id="cd06558">
    <property type="entry name" value="crotonase-like"/>
    <property type="match status" value="1"/>
</dbReference>
<dbReference type="InterPro" id="IPR018376">
    <property type="entry name" value="Enoyl-CoA_hyd/isom_CS"/>
</dbReference>
<comment type="caution">
    <text evidence="3">The sequence shown here is derived from an EMBL/GenBank/DDBJ whole genome shotgun (WGS) entry which is preliminary data.</text>
</comment>
<evidence type="ECO:0000313" key="4">
    <source>
        <dbReference type="Proteomes" id="UP001203136"/>
    </source>
</evidence>
<dbReference type="EMBL" id="JAINVB010000001">
    <property type="protein sequence ID" value="MCK0085260.1"/>
    <property type="molecule type" value="Genomic_DNA"/>
</dbReference>
<accession>A0AAW5F107</accession>
<gene>
    <name evidence="3" type="ORF">K5I21_05125</name>
</gene>
<organism evidence="3 4">
    <name type="scientific">Clostridium symbiosum</name>
    <name type="common">Bacteroides symbiosus</name>
    <dbReference type="NCBI Taxonomy" id="1512"/>
    <lineage>
        <taxon>Bacteria</taxon>
        <taxon>Bacillati</taxon>
        <taxon>Bacillota</taxon>
        <taxon>Clostridia</taxon>
        <taxon>Lachnospirales</taxon>
        <taxon>Lachnospiraceae</taxon>
        <taxon>Otoolea</taxon>
    </lineage>
</organism>
<reference evidence="3" key="1">
    <citation type="journal article" date="2022" name="Cell Host Microbe">
        <title>Colonization of the live biotherapeutic product VE303 and modulation of the microbiota and metabolites in healthy volunteers.</title>
        <authorList>
            <person name="Dsouza M."/>
            <person name="Menon R."/>
            <person name="Crossette E."/>
            <person name="Bhattarai S.K."/>
            <person name="Schneider J."/>
            <person name="Kim Y.G."/>
            <person name="Reddy S."/>
            <person name="Caballero S."/>
            <person name="Felix C."/>
            <person name="Cornacchione L."/>
            <person name="Hendrickson J."/>
            <person name="Watson A.R."/>
            <person name="Minot S.S."/>
            <person name="Greenfield N."/>
            <person name="Schopf L."/>
            <person name="Szabady R."/>
            <person name="Patarroyo J."/>
            <person name="Smith W."/>
            <person name="Harrison P."/>
            <person name="Kuijper E.J."/>
            <person name="Kelly C.P."/>
            <person name="Olle B."/>
            <person name="Bobilev D."/>
            <person name="Silber J.L."/>
            <person name="Bucci V."/>
            <person name="Roberts B."/>
            <person name="Faith J."/>
            <person name="Norman J.M."/>
        </authorList>
    </citation>
    <scope>NUCLEOTIDE SEQUENCE</scope>
    <source>
        <strain evidence="3">VE303-04</strain>
    </source>
</reference>
<name>A0AAW5F107_CLOSY</name>
<dbReference type="Pfam" id="PF00378">
    <property type="entry name" value="ECH_1"/>
    <property type="match status" value="1"/>
</dbReference>
<dbReference type="Proteomes" id="UP001203136">
    <property type="component" value="Unassembled WGS sequence"/>
</dbReference>
<dbReference type="PANTHER" id="PTHR43802">
    <property type="entry name" value="ENOYL-COA HYDRATASE"/>
    <property type="match status" value="1"/>
</dbReference>
<dbReference type="Gene3D" id="3.90.226.10">
    <property type="entry name" value="2-enoyl-CoA Hydratase, Chain A, domain 1"/>
    <property type="match status" value="1"/>
</dbReference>
<protein>
    <submittedName>
        <fullName evidence="3">Enoyl-CoA hydratase-related protein</fullName>
    </submittedName>
</protein>
<proteinExistence type="inferred from homology"/>
<evidence type="ECO:0000313" key="3">
    <source>
        <dbReference type="EMBL" id="MCK0085260.1"/>
    </source>
</evidence>
<dbReference type="InterPro" id="IPR029045">
    <property type="entry name" value="ClpP/crotonase-like_dom_sf"/>
</dbReference>
<sequence length="272" mass="30267">MADLIYEVKDHLARITMNRPEHLNCFSEEMIRLWTAALEDIRDRDDIYAVLLSGNGKAFCAGGDVKAMAAGDGFFESHDDITSTALARKNSLWKGIQRIPLILEEIDKPVIAKIHGAAVGAGLDMALMCDVRIASDTATLSESYFNAGIVPGDGGAFFLPRLVGRDKALDMFWTARVLKGEEAERIGLVTRTVAADQLDDYVENYMHKLLEAPQQAMRLTKRAIYQSEQSTLRSSLDMVSSFMGIVTELDDYRTRTAALVERLNKKSEKKIE</sequence>
<dbReference type="AlphaFoldDB" id="A0AAW5F107"/>
<comment type="similarity">
    <text evidence="1 2">Belongs to the enoyl-CoA hydratase/isomerase family.</text>
</comment>
<dbReference type="InterPro" id="IPR001753">
    <property type="entry name" value="Enoyl-CoA_hydra/iso"/>
</dbReference>
<evidence type="ECO:0000256" key="1">
    <source>
        <dbReference type="ARBA" id="ARBA00005254"/>
    </source>
</evidence>
<dbReference type="PROSITE" id="PS00166">
    <property type="entry name" value="ENOYL_COA_HYDRATASE"/>
    <property type="match status" value="1"/>
</dbReference>
<dbReference type="PANTHER" id="PTHR43802:SF1">
    <property type="entry name" value="IP11341P-RELATED"/>
    <property type="match status" value="1"/>
</dbReference>
<evidence type="ECO:0000256" key="2">
    <source>
        <dbReference type="RuleBase" id="RU003707"/>
    </source>
</evidence>
<dbReference type="SUPFAM" id="SSF52096">
    <property type="entry name" value="ClpP/crotonase"/>
    <property type="match status" value="1"/>
</dbReference>